<dbReference type="EMBL" id="JAQQCF010000004">
    <property type="protein sequence ID" value="MFM0636505.1"/>
    <property type="molecule type" value="Genomic_DNA"/>
</dbReference>
<sequence>MNLAFAFSFQLLVPILVGLFVMRYLRTVLWRMLTDLCGTFERAEFWVRVSAVLMAAAPLLFVLATSANPLACSTSELVCVIGLLRRTCIYTLVGVLAAVGTVATIVRRYIPQEANEPRAASIVERSV</sequence>
<evidence type="ECO:0000313" key="3">
    <source>
        <dbReference type="Proteomes" id="UP001629432"/>
    </source>
</evidence>
<evidence type="ECO:0000256" key="1">
    <source>
        <dbReference type="SAM" id="Phobius"/>
    </source>
</evidence>
<feature type="transmembrane region" description="Helical" evidence="1">
    <location>
        <begin position="84"/>
        <end position="106"/>
    </location>
</feature>
<name>A0ABW9DME1_9BURK</name>
<feature type="transmembrane region" description="Helical" evidence="1">
    <location>
        <begin position="6"/>
        <end position="25"/>
    </location>
</feature>
<evidence type="ECO:0000313" key="2">
    <source>
        <dbReference type="EMBL" id="MFM0636505.1"/>
    </source>
</evidence>
<keyword evidence="1" id="KW-0472">Membrane</keyword>
<accession>A0ABW9DME1</accession>
<feature type="transmembrane region" description="Helical" evidence="1">
    <location>
        <begin position="45"/>
        <end position="64"/>
    </location>
</feature>
<gene>
    <name evidence="2" type="ORF">PQQ63_07355</name>
</gene>
<keyword evidence="1" id="KW-1133">Transmembrane helix</keyword>
<reference evidence="2 3" key="1">
    <citation type="journal article" date="2024" name="Chem. Sci.">
        <title>Discovery of megapolipeptins by genome mining of a Burkholderiales bacteria collection.</title>
        <authorList>
            <person name="Paulo B.S."/>
            <person name="Recchia M.J.J."/>
            <person name="Lee S."/>
            <person name="Fergusson C.H."/>
            <person name="Romanowski S.B."/>
            <person name="Hernandez A."/>
            <person name="Krull N."/>
            <person name="Liu D.Y."/>
            <person name="Cavanagh H."/>
            <person name="Bos A."/>
            <person name="Gray C.A."/>
            <person name="Murphy B.T."/>
            <person name="Linington R.G."/>
            <person name="Eustaquio A.S."/>
        </authorList>
    </citation>
    <scope>NUCLEOTIDE SEQUENCE [LARGE SCALE GENOMIC DNA]</scope>
    <source>
        <strain evidence="2 3">RL17-338-BIC-A</strain>
    </source>
</reference>
<protein>
    <recommendedName>
        <fullName evidence="4">Transmembrane protein</fullName>
    </recommendedName>
</protein>
<keyword evidence="3" id="KW-1185">Reference proteome</keyword>
<organism evidence="2 3">
    <name type="scientific">Paraburkholderia metrosideri</name>
    <dbReference type="NCBI Taxonomy" id="580937"/>
    <lineage>
        <taxon>Bacteria</taxon>
        <taxon>Pseudomonadati</taxon>
        <taxon>Pseudomonadota</taxon>
        <taxon>Betaproteobacteria</taxon>
        <taxon>Burkholderiales</taxon>
        <taxon>Burkholderiaceae</taxon>
        <taxon>Paraburkholderia</taxon>
    </lineage>
</organism>
<keyword evidence="1" id="KW-0812">Transmembrane</keyword>
<proteinExistence type="predicted"/>
<evidence type="ECO:0008006" key="4">
    <source>
        <dbReference type="Google" id="ProtNLM"/>
    </source>
</evidence>
<comment type="caution">
    <text evidence="2">The sequence shown here is derived from an EMBL/GenBank/DDBJ whole genome shotgun (WGS) entry which is preliminary data.</text>
</comment>
<dbReference type="RefSeq" id="WP_408334519.1">
    <property type="nucleotide sequence ID" value="NZ_JAQQCF010000004.1"/>
</dbReference>
<dbReference type="Proteomes" id="UP001629432">
    <property type="component" value="Unassembled WGS sequence"/>
</dbReference>